<organism evidence="3 4">
    <name type="scientific">Dactylonectria estremocensis</name>
    <dbReference type="NCBI Taxonomy" id="1079267"/>
    <lineage>
        <taxon>Eukaryota</taxon>
        <taxon>Fungi</taxon>
        <taxon>Dikarya</taxon>
        <taxon>Ascomycota</taxon>
        <taxon>Pezizomycotina</taxon>
        <taxon>Sordariomycetes</taxon>
        <taxon>Hypocreomycetidae</taxon>
        <taxon>Hypocreales</taxon>
        <taxon>Nectriaceae</taxon>
        <taxon>Dactylonectria</taxon>
    </lineage>
</organism>
<feature type="region of interest" description="Disordered" evidence="1">
    <location>
        <begin position="1"/>
        <end position="36"/>
    </location>
</feature>
<evidence type="ECO:0000256" key="1">
    <source>
        <dbReference type="SAM" id="MobiDB-lite"/>
    </source>
</evidence>
<protein>
    <recommendedName>
        <fullName evidence="2">DUF7924 domain-containing protein</fullName>
    </recommendedName>
</protein>
<sequence length="379" mass="41982">MARPQNRKRQRADEISQDNSPAKKAKSTGGRNFSPAFWDNLSRVWLTPRALRELDRRNNTRPSPGFTAPEVCSTDLARFARRRGPDLRHLRGCLEPKGVTHEMSSGRSSNSSQSRPTQSTKATSVSKARRSSAYDDGFEQHLIDNDIYPEGYEYPENRVTPEPGNLDQVHQDLLVARASLSPSRLPESAFRDFKRKNKTKSEGNIMRNVIPMIAGNADIPNEGNLPFTNFMSLADEATVKAVPDYFDGARTRDIHSQVRHDLNTSIVPTKHANVPVVPNIFLEAKTPKGGADVAQRQACHDGAYGTGAMHALQNYGETEPAYDGNAYTYSSTYHDGTLKLYGHHVTAPTTAGGPEYHMTQAGAYALTHSRKAFVKQAEE</sequence>
<reference evidence="3" key="1">
    <citation type="journal article" date="2021" name="Nat. Commun.">
        <title>Genetic determinants of endophytism in the Arabidopsis root mycobiome.</title>
        <authorList>
            <person name="Mesny F."/>
            <person name="Miyauchi S."/>
            <person name="Thiergart T."/>
            <person name="Pickel B."/>
            <person name="Atanasova L."/>
            <person name="Karlsson M."/>
            <person name="Huettel B."/>
            <person name="Barry K.W."/>
            <person name="Haridas S."/>
            <person name="Chen C."/>
            <person name="Bauer D."/>
            <person name="Andreopoulos W."/>
            <person name="Pangilinan J."/>
            <person name="LaButti K."/>
            <person name="Riley R."/>
            <person name="Lipzen A."/>
            <person name="Clum A."/>
            <person name="Drula E."/>
            <person name="Henrissat B."/>
            <person name="Kohler A."/>
            <person name="Grigoriev I.V."/>
            <person name="Martin F.M."/>
            <person name="Hacquard S."/>
        </authorList>
    </citation>
    <scope>NUCLEOTIDE SEQUENCE</scope>
    <source>
        <strain evidence="3">MPI-CAGE-AT-0021</strain>
    </source>
</reference>
<feature type="region of interest" description="Disordered" evidence="1">
    <location>
        <begin position="89"/>
        <end position="136"/>
    </location>
</feature>
<accession>A0A9P9E2T6</accession>
<dbReference type="EMBL" id="JAGMUU010000021">
    <property type="protein sequence ID" value="KAH7129629.1"/>
    <property type="molecule type" value="Genomic_DNA"/>
</dbReference>
<dbReference type="Proteomes" id="UP000717696">
    <property type="component" value="Unassembled WGS sequence"/>
</dbReference>
<gene>
    <name evidence="3" type="ORF">B0J13DRAFT_452806</name>
</gene>
<dbReference type="Pfam" id="PF25545">
    <property type="entry name" value="DUF7924"/>
    <property type="match status" value="1"/>
</dbReference>
<feature type="compositionally biased region" description="Basic residues" evidence="1">
    <location>
        <begin position="1"/>
        <end position="10"/>
    </location>
</feature>
<comment type="caution">
    <text evidence="3">The sequence shown here is derived from an EMBL/GenBank/DDBJ whole genome shotgun (WGS) entry which is preliminary data.</text>
</comment>
<dbReference type="OrthoDB" id="5336565at2759"/>
<feature type="compositionally biased region" description="Low complexity" evidence="1">
    <location>
        <begin position="105"/>
        <end position="120"/>
    </location>
</feature>
<dbReference type="AlphaFoldDB" id="A0A9P9E2T6"/>
<proteinExistence type="predicted"/>
<evidence type="ECO:0000313" key="3">
    <source>
        <dbReference type="EMBL" id="KAH7129629.1"/>
    </source>
</evidence>
<feature type="compositionally biased region" description="Basic and acidic residues" evidence="1">
    <location>
        <begin position="89"/>
        <end position="100"/>
    </location>
</feature>
<dbReference type="InterPro" id="IPR057684">
    <property type="entry name" value="DUF7924"/>
</dbReference>
<feature type="domain" description="DUF7924" evidence="2">
    <location>
        <begin position="242"/>
        <end position="370"/>
    </location>
</feature>
<name>A0A9P9E2T6_9HYPO</name>
<evidence type="ECO:0000313" key="4">
    <source>
        <dbReference type="Proteomes" id="UP000717696"/>
    </source>
</evidence>
<keyword evidence="4" id="KW-1185">Reference proteome</keyword>
<evidence type="ECO:0000259" key="2">
    <source>
        <dbReference type="Pfam" id="PF25545"/>
    </source>
</evidence>